<accession>A0A542EH11</accession>
<evidence type="ECO:0000313" key="2">
    <source>
        <dbReference type="Proteomes" id="UP000320806"/>
    </source>
</evidence>
<proteinExistence type="predicted"/>
<protein>
    <submittedName>
        <fullName evidence="1">Uncharacterized protein</fullName>
    </submittedName>
</protein>
<organism evidence="1 2">
    <name type="scientific">Yimella lutea</name>
    <dbReference type="NCBI Taxonomy" id="587872"/>
    <lineage>
        <taxon>Bacteria</taxon>
        <taxon>Bacillati</taxon>
        <taxon>Actinomycetota</taxon>
        <taxon>Actinomycetes</taxon>
        <taxon>Micrococcales</taxon>
        <taxon>Dermacoccaceae</taxon>
        <taxon>Yimella</taxon>
    </lineage>
</organism>
<gene>
    <name evidence="1" type="ORF">FB459_2052</name>
</gene>
<dbReference type="RefSeq" id="WP_211345169.1">
    <property type="nucleotide sequence ID" value="NZ_BAABCI010000003.1"/>
</dbReference>
<reference evidence="1 2" key="1">
    <citation type="submission" date="2019-06" db="EMBL/GenBank/DDBJ databases">
        <title>Sequencing the genomes of 1000 actinobacteria strains.</title>
        <authorList>
            <person name="Klenk H.-P."/>
        </authorList>
    </citation>
    <scope>NUCLEOTIDE SEQUENCE [LARGE SCALE GENOMIC DNA]</scope>
    <source>
        <strain evidence="1 2">DSM 19828</strain>
    </source>
</reference>
<dbReference type="Proteomes" id="UP000320806">
    <property type="component" value="Unassembled WGS sequence"/>
</dbReference>
<dbReference type="AlphaFoldDB" id="A0A542EH11"/>
<keyword evidence="2" id="KW-1185">Reference proteome</keyword>
<comment type="caution">
    <text evidence="1">The sequence shown here is derived from an EMBL/GenBank/DDBJ whole genome shotgun (WGS) entry which is preliminary data.</text>
</comment>
<dbReference type="EMBL" id="VFMO01000001">
    <property type="protein sequence ID" value="TQJ14584.1"/>
    <property type="molecule type" value="Genomic_DNA"/>
</dbReference>
<sequence length="192" mass="21272">MAAERTVDAFTAAALRESRAPAAGVLLAIDPGTDESGWALIDIATRRPISFGKTENNEFRRILQNDEQFRRLRVVAIEMIAAYGMAVGQEVFETCVWIGRFMEVLNAVEPGRAIQRIKRKPVVTYHCRSPKAKDGNVARALVERFAPGAKNYGKGTKAAPGWFYGFKKDVWQAYALAVFTADMIDWEGAQSA</sequence>
<name>A0A542EH11_9MICO</name>
<evidence type="ECO:0000313" key="1">
    <source>
        <dbReference type="EMBL" id="TQJ14584.1"/>
    </source>
</evidence>